<dbReference type="OrthoDB" id="6508319at2759"/>
<dbReference type="InterPro" id="IPR050971">
    <property type="entry name" value="Cadherin-domain_protein"/>
</dbReference>
<dbReference type="PANTHER" id="PTHR24025:SF23">
    <property type="entry name" value="NEURAL-CADHERIN"/>
    <property type="match status" value="1"/>
</dbReference>
<dbReference type="PANTHER" id="PTHR24025">
    <property type="entry name" value="DESMOGLEIN FAMILY MEMBER"/>
    <property type="match status" value="1"/>
</dbReference>
<evidence type="ECO:0000256" key="5">
    <source>
        <dbReference type="ARBA" id="ARBA00022889"/>
    </source>
</evidence>
<dbReference type="GO" id="GO:0005911">
    <property type="term" value="C:cell-cell junction"/>
    <property type="evidence" value="ECO:0007669"/>
    <property type="project" value="TreeGrafter"/>
</dbReference>
<dbReference type="AlphaFoldDB" id="A0A6S7GVW8"/>
<keyword evidence="2" id="KW-0812">Transmembrane</keyword>
<dbReference type="PROSITE" id="PS50268">
    <property type="entry name" value="CADHERIN_2"/>
    <property type="match status" value="1"/>
</dbReference>
<reference evidence="8" key="1">
    <citation type="submission" date="2020-04" db="EMBL/GenBank/DDBJ databases">
        <authorList>
            <person name="Alioto T."/>
            <person name="Alioto T."/>
            <person name="Gomez Garrido J."/>
        </authorList>
    </citation>
    <scope>NUCLEOTIDE SEQUENCE</scope>
    <source>
        <strain evidence="8">A484AB</strain>
    </source>
</reference>
<keyword evidence="9" id="KW-1185">Reference proteome</keyword>
<evidence type="ECO:0000313" key="9">
    <source>
        <dbReference type="Proteomes" id="UP001152795"/>
    </source>
</evidence>
<dbReference type="InterPro" id="IPR002126">
    <property type="entry name" value="Cadherin-like_dom"/>
</dbReference>
<feature type="non-terminal residue" evidence="8">
    <location>
        <position position="1"/>
    </location>
</feature>
<accession>A0A6S7GVW8</accession>
<keyword evidence="4" id="KW-0106">Calcium</keyword>
<evidence type="ECO:0000313" key="8">
    <source>
        <dbReference type="EMBL" id="CAB3994299.1"/>
    </source>
</evidence>
<sequence length="144" mass="15922">NPDDRKTREFKIQNFVDGVREADLELKLNIEDINDVTPEFTNLPHTITVSEVLGVGSNLFTITGKDGDGDGSGSPTDFNIIEFSIADGNIGDLFSLEYGSQTSWELKLKSRLDYDEGPEIYNLTIKATYTNAMSDDDGVQSEFS</sequence>
<keyword evidence="6" id="KW-1133">Transmembrane helix</keyword>
<dbReference type="Proteomes" id="UP001152795">
    <property type="component" value="Unassembled WGS sequence"/>
</dbReference>
<keyword evidence="3" id="KW-0677">Repeat</keyword>
<dbReference type="CDD" id="cd11304">
    <property type="entry name" value="Cadherin_repeat"/>
    <property type="match status" value="1"/>
</dbReference>
<gene>
    <name evidence="8" type="ORF">PACLA_8A030807</name>
</gene>
<name>A0A6S7GVW8_PARCT</name>
<proteinExistence type="predicted"/>
<evidence type="ECO:0000256" key="7">
    <source>
        <dbReference type="ARBA" id="ARBA00023136"/>
    </source>
</evidence>
<evidence type="ECO:0000256" key="6">
    <source>
        <dbReference type="ARBA" id="ARBA00022989"/>
    </source>
</evidence>
<dbReference type="GO" id="GO:0007156">
    <property type="term" value="P:homophilic cell adhesion via plasma membrane adhesion molecules"/>
    <property type="evidence" value="ECO:0007669"/>
    <property type="project" value="InterPro"/>
</dbReference>
<evidence type="ECO:0000256" key="1">
    <source>
        <dbReference type="ARBA" id="ARBA00004370"/>
    </source>
</evidence>
<comment type="caution">
    <text evidence="8">The sequence shown here is derived from an EMBL/GenBank/DDBJ whole genome shotgun (WGS) entry which is preliminary data.</text>
</comment>
<keyword evidence="7" id="KW-0472">Membrane</keyword>
<dbReference type="InterPro" id="IPR015919">
    <property type="entry name" value="Cadherin-like_sf"/>
</dbReference>
<dbReference type="SUPFAM" id="SSF49313">
    <property type="entry name" value="Cadherin-like"/>
    <property type="match status" value="1"/>
</dbReference>
<evidence type="ECO:0000256" key="2">
    <source>
        <dbReference type="ARBA" id="ARBA00022692"/>
    </source>
</evidence>
<evidence type="ECO:0000256" key="3">
    <source>
        <dbReference type="ARBA" id="ARBA00022737"/>
    </source>
</evidence>
<keyword evidence="5" id="KW-0130">Cell adhesion</keyword>
<comment type="subcellular location">
    <subcellularLocation>
        <location evidence="1">Membrane</location>
    </subcellularLocation>
</comment>
<dbReference type="EMBL" id="CACRXK020002434">
    <property type="protein sequence ID" value="CAB3994299.1"/>
    <property type="molecule type" value="Genomic_DNA"/>
</dbReference>
<dbReference type="Gene3D" id="2.60.40.60">
    <property type="entry name" value="Cadherins"/>
    <property type="match status" value="1"/>
</dbReference>
<protein>
    <submittedName>
        <fullName evidence="8">Cadherin-89D</fullName>
    </submittedName>
</protein>
<dbReference type="GO" id="GO:0005509">
    <property type="term" value="F:calcium ion binding"/>
    <property type="evidence" value="ECO:0007669"/>
    <property type="project" value="UniProtKB-UniRule"/>
</dbReference>
<evidence type="ECO:0000256" key="4">
    <source>
        <dbReference type="ARBA" id="ARBA00022837"/>
    </source>
</evidence>
<dbReference type="GO" id="GO:0016020">
    <property type="term" value="C:membrane"/>
    <property type="evidence" value="ECO:0007669"/>
    <property type="project" value="UniProtKB-SubCell"/>
</dbReference>
<organism evidence="8 9">
    <name type="scientific">Paramuricea clavata</name>
    <name type="common">Red gorgonian</name>
    <name type="synonym">Violescent sea-whip</name>
    <dbReference type="NCBI Taxonomy" id="317549"/>
    <lineage>
        <taxon>Eukaryota</taxon>
        <taxon>Metazoa</taxon>
        <taxon>Cnidaria</taxon>
        <taxon>Anthozoa</taxon>
        <taxon>Octocorallia</taxon>
        <taxon>Malacalcyonacea</taxon>
        <taxon>Plexauridae</taxon>
        <taxon>Paramuricea</taxon>
    </lineage>
</organism>